<dbReference type="Gene3D" id="1.50.10.10">
    <property type="match status" value="1"/>
</dbReference>
<evidence type="ECO:0000313" key="1">
    <source>
        <dbReference type="EMBL" id="EKC44225.1"/>
    </source>
</evidence>
<protein>
    <submittedName>
        <fullName evidence="1">Uncharacterized protein</fullName>
    </submittedName>
</protein>
<dbReference type="GO" id="GO:0005975">
    <property type="term" value="P:carbohydrate metabolic process"/>
    <property type="evidence" value="ECO:0007669"/>
    <property type="project" value="InterPro"/>
</dbReference>
<accession>K1RRX4</accession>
<dbReference type="EMBL" id="AJWY01014271">
    <property type="protein sequence ID" value="EKC44225.1"/>
    <property type="molecule type" value="Genomic_DNA"/>
</dbReference>
<reference evidence="1" key="1">
    <citation type="journal article" date="2013" name="Environ. Microbiol.">
        <title>Microbiota from the distal guts of lean and obese adolescents exhibit partial functional redundancy besides clear differences in community structure.</title>
        <authorList>
            <person name="Ferrer M."/>
            <person name="Ruiz A."/>
            <person name="Lanza F."/>
            <person name="Haange S.B."/>
            <person name="Oberbach A."/>
            <person name="Till H."/>
            <person name="Bargiela R."/>
            <person name="Campoy C."/>
            <person name="Segura M.T."/>
            <person name="Richter M."/>
            <person name="von Bergen M."/>
            <person name="Seifert J."/>
            <person name="Suarez A."/>
        </authorList>
    </citation>
    <scope>NUCLEOTIDE SEQUENCE</scope>
</reference>
<sequence>MDGIYPLIAGITTDEQTSRILSHLESEDEMMSKVGISAVNMKAGYYATN</sequence>
<dbReference type="AlphaFoldDB" id="K1RRX4"/>
<dbReference type="InterPro" id="IPR012341">
    <property type="entry name" value="6hp_glycosidase-like_sf"/>
</dbReference>
<proteinExistence type="predicted"/>
<feature type="non-terminal residue" evidence="1">
    <location>
        <position position="49"/>
    </location>
</feature>
<name>K1RRX4_9ZZZZ</name>
<gene>
    <name evidence="1" type="ORF">LEA_20751</name>
</gene>
<comment type="caution">
    <text evidence="1">The sequence shown here is derived from an EMBL/GenBank/DDBJ whole genome shotgun (WGS) entry which is preliminary data.</text>
</comment>
<organism evidence="1">
    <name type="scientific">human gut metagenome</name>
    <dbReference type="NCBI Taxonomy" id="408170"/>
    <lineage>
        <taxon>unclassified sequences</taxon>
        <taxon>metagenomes</taxon>
        <taxon>organismal metagenomes</taxon>
    </lineage>
</organism>